<dbReference type="InterPro" id="IPR021130">
    <property type="entry name" value="PRib-ATP_PPHydrolase-like"/>
</dbReference>
<evidence type="ECO:0000256" key="8">
    <source>
        <dbReference type="ARBA" id="ARBA00023102"/>
    </source>
</evidence>
<evidence type="ECO:0000313" key="9">
    <source>
        <dbReference type="EMBL" id="SVA09289.1"/>
    </source>
</evidence>
<evidence type="ECO:0000256" key="1">
    <source>
        <dbReference type="ARBA" id="ARBA00001460"/>
    </source>
</evidence>
<dbReference type="GO" id="GO:0005524">
    <property type="term" value="F:ATP binding"/>
    <property type="evidence" value="ECO:0007669"/>
    <property type="project" value="UniProtKB-KW"/>
</dbReference>
<evidence type="ECO:0000256" key="3">
    <source>
        <dbReference type="ARBA" id="ARBA00012414"/>
    </source>
</evidence>
<evidence type="ECO:0000256" key="2">
    <source>
        <dbReference type="ARBA" id="ARBA00005204"/>
    </source>
</evidence>
<dbReference type="SUPFAM" id="SSF101386">
    <property type="entry name" value="all-alpha NTP pyrophosphatases"/>
    <property type="match status" value="1"/>
</dbReference>
<dbReference type="CDD" id="cd11534">
    <property type="entry name" value="NTP-PPase_HisIE_like"/>
    <property type="match status" value="1"/>
</dbReference>
<evidence type="ECO:0000256" key="7">
    <source>
        <dbReference type="ARBA" id="ARBA00022840"/>
    </source>
</evidence>
<dbReference type="InterPro" id="IPR008179">
    <property type="entry name" value="HisE"/>
</dbReference>
<reference evidence="9" key="1">
    <citation type="submission" date="2018-05" db="EMBL/GenBank/DDBJ databases">
        <authorList>
            <person name="Lanie J.A."/>
            <person name="Ng W.-L."/>
            <person name="Kazmierczak K.M."/>
            <person name="Andrzejewski T.M."/>
            <person name="Davidsen T.M."/>
            <person name="Wayne K.J."/>
            <person name="Tettelin H."/>
            <person name="Glass J.I."/>
            <person name="Rusch D."/>
            <person name="Podicherti R."/>
            <person name="Tsui H.-C.T."/>
            <person name="Winkler M.E."/>
        </authorList>
    </citation>
    <scope>NUCLEOTIDE SEQUENCE</scope>
</reference>
<keyword evidence="7" id="KW-0067">ATP-binding</keyword>
<dbReference type="GO" id="GO:0000105">
    <property type="term" value="P:L-histidine biosynthetic process"/>
    <property type="evidence" value="ECO:0007669"/>
    <property type="project" value="UniProtKB-UniPathway"/>
</dbReference>
<dbReference type="GO" id="GO:0004636">
    <property type="term" value="F:phosphoribosyl-ATP diphosphatase activity"/>
    <property type="evidence" value="ECO:0007669"/>
    <property type="project" value="UniProtKB-EC"/>
</dbReference>
<comment type="pathway">
    <text evidence="2">Amino-acid biosynthesis; L-histidine biosynthesis; L-histidine from 5-phospho-alpha-D-ribose 1-diphosphate: step 2/9.</text>
</comment>
<proteinExistence type="predicted"/>
<dbReference type="PANTHER" id="PTHR42945:SF1">
    <property type="entry name" value="HISTIDINE BIOSYNTHESIS BIFUNCTIONAL PROTEIN HIS7"/>
    <property type="match status" value="1"/>
</dbReference>
<dbReference type="AlphaFoldDB" id="A0A381T0M6"/>
<keyword evidence="5" id="KW-0547">Nucleotide-binding</keyword>
<dbReference type="NCBIfam" id="TIGR03188">
    <property type="entry name" value="histidine_hisI"/>
    <property type="match status" value="1"/>
</dbReference>
<protein>
    <recommendedName>
        <fullName evidence="3">phosphoribosyl-ATP diphosphatase</fullName>
        <ecNumber evidence="3">3.6.1.31</ecNumber>
    </recommendedName>
</protein>
<keyword evidence="8" id="KW-0368">Histidine biosynthesis</keyword>
<name>A0A381T0M6_9ZZZZ</name>
<keyword evidence="6" id="KW-0378">Hydrolase</keyword>
<organism evidence="9">
    <name type="scientific">marine metagenome</name>
    <dbReference type="NCBI Taxonomy" id="408172"/>
    <lineage>
        <taxon>unclassified sequences</taxon>
        <taxon>metagenomes</taxon>
        <taxon>ecological metagenomes</taxon>
    </lineage>
</organism>
<accession>A0A381T0M6</accession>
<dbReference type="UniPathway" id="UPA00031">
    <property type="reaction ID" value="UER00007"/>
</dbReference>
<evidence type="ECO:0000256" key="4">
    <source>
        <dbReference type="ARBA" id="ARBA00022605"/>
    </source>
</evidence>
<dbReference type="PANTHER" id="PTHR42945">
    <property type="entry name" value="HISTIDINE BIOSYNTHESIS BIFUNCTIONAL PROTEIN"/>
    <property type="match status" value="1"/>
</dbReference>
<keyword evidence="4" id="KW-0028">Amino-acid biosynthesis</keyword>
<dbReference type="EC" id="3.6.1.31" evidence="3"/>
<dbReference type="Gene3D" id="1.10.287.1080">
    <property type="entry name" value="MazG-like"/>
    <property type="match status" value="1"/>
</dbReference>
<evidence type="ECO:0000256" key="5">
    <source>
        <dbReference type="ARBA" id="ARBA00022741"/>
    </source>
</evidence>
<evidence type="ECO:0000256" key="6">
    <source>
        <dbReference type="ARBA" id="ARBA00022801"/>
    </source>
</evidence>
<comment type="catalytic activity">
    <reaction evidence="1">
        <text>1-(5-phospho-beta-D-ribosyl)-ATP + H2O = 1-(5-phospho-beta-D-ribosyl)-5'-AMP + diphosphate + H(+)</text>
        <dbReference type="Rhea" id="RHEA:22828"/>
        <dbReference type="ChEBI" id="CHEBI:15377"/>
        <dbReference type="ChEBI" id="CHEBI:15378"/>
        <dbReference type="ChEBI" id="CHEBI:33019"/>
        <dbReference type="ChEBI" id="CHEBI:59457"/>
        <dbReference type="ChEBI" id="CHEBI:73183"/>
        <dbReference type="EC" id="3.6.1.31"/>
    </reaction>
</comment>
<sequence>MDRPEDSYTVGLVNSGIGQVAKKLVEESSELAIASVEQKDSKEISHEAADLIYHFLILLNTVGLSINDVSKELENRHNRTSNADN</sequence>
<dbReference type="Pfam" id="PF01503">
    <property type="entry name" value="PRA-PH"/>
    <property type="match status" value="1"/>
</dbReference>
<gene>
    <name evidence="9" type="ORF">METZ01_LOCUS62143</name>
</gene>
<dbReference type="EMBL" id="UINC01003792">
    <property type="protein sequence ID" value="SVA09289.1"/>
    <property type="molecule type" value="Genomic_DNA"/>
</dbReference>